<evidence type="ECO:0000256" key="2">
    <source>
        <dbReference type="ARBA" id="ARBA00010617"/>
    </source>
</evidence>
<comment type="cofactor">
    <cofactor evidence="1 8">
        <name>heme</name>
        <dbReference type="ChEBI" id="CHEBI:30413"/>
    </cofactor>
</comment>
<dbReference type="GO" id="GO:0016705">
    <property type="term" value="F:oxidoreductase activity, acting on paired donors, with incorporation or reduction of molecular oxygen"/>
    <property type="evidence" value="ECO:0007669"/>
    <property type="project" value="InterPro"/>
</dbReference>
<keyword evidence="6 8" id="KW-0408">Iron</keyword>
<evidence type="ECO:0000256" key="3">
    <source>
        <dbReference type="ARBA" id="ARBA00022617"/>
    </source>
</evidence>
<dbReference type="PANTHER" id="PTHR24292:SF54">
    <property type="entry name" value="CYP9F3-RELATED"/>
    <property type="match status" value="1"/>
</dbReference>
<evidence type="ECO:0000256" key="5">
    <source>
        <dbReference type="ARBA" id="ARBA00023002"/>
    </source>
</evidence>
<name>A0A2H4PSH3_9BILA</name>
<dbReference type="PROSITE" id="PS00086">
    <property type="entry name" value="CYTOCHROME_P450"/>
    <property type="match status" value="1"/>
</dbReference>
<dbReference type="PRINTS" id="PR00385">
    <property type="entry name" value="P450"/>
</dbReference>
<evidence type="ECO:0000256" key="6">
    <source>
        <dbReference type="ARBA" id="ARBA00023004"/>
    </source>
</evidence>
<evidence type="ECO:0000256" key="7">
    <source>
        <dbReference type="ARBA" id="ARBA00023033"/>
    </source>
</evidence>
<proteinExistence type="evidence at transcript level"/>
<protein>
    <submittedName>
        <fullName evidence="9">Cytochrome p450 CYP3046A3</fullName>
    </submittedName>
</protein>
<dbReference type="GO" id="GO:0020037">
    <property type="term" value="F:heme binding"/>
    <property type="evidence" value="ECO:0007669"/>
    <property type="project" value="InterPro"/>
</dbReference>
<keyword evidence="4 8" id="KW-0479">Metal-binding</keyword>
<evidence type="ECO:0000313" key="9">
    <source>
        <dbReference type="EMBL" id="ATW72311.1"/>
    </source>
</evidence>
<evidence type="ECO:0000256" key="8">
    <source>
        <dbReference type="PIRSR" id="PIRSR602401-1"/>
    </source>
</evidence>
<dbReference type="SUPFAM" id="SSF48264">
    <property type="entry name" value="Cytochrome P450"/>
    <property type="match status" value="1"/>
</dbReference>
<dbReference type="GO" id="GO:0004497">
    <property type="term" value="F:monooxygenase activity"/>
    <property type="evidence" value="ECO:0007669"/>
    <property type="project" value="UniProtKB-KW"/>
</dbReference>
<dbReference type="InterPro" id="IPR050476">
    <property type="entry name" value="Insect_CytP450_Detox"/>
</dbReference>
<accession>A0A2H4PSH3</accession>
<dbReference type="PANTHER" id="PTHR24292">
    <property type="entry name" value="CYTOCHROME P450"/>
    <property type="match status" value="1"/>
</dbReference>
<feature type="binding site" description="axial binding residue" evidence="8">
    <location>
        <position position="684"/>
    </location>
    <ligand>
        <name>heme</name>
        <dbReference type="ChEBI" id="CHEBI:30413"/>
    </ligand>
    <ligandPart>
        <name>Fe</name>
        <dbReference type="ChEBI" id="CHEBI:18248"/>
    </ligandPart>
</feature>
<keyword evidence="3 8" id="KW-0349">Heme</keyword>
<evidence type="ECO:0000256" key="4">
    <source>
        <dbReference type="ARBA" id="ARBA00022723"/>
    </source>
</evidence>
<dbReference type="InterPro" id="IPR017972">
    <property type="entry name" value="Cyt_P450_CS"/>
</dbReference>
<keyword evidence="7" id="KW-0503">Monooxygenase</keyword>
<dbReference type="EMBL" id="MF805925">
    <property type="protein sequence ID" value="ATW72311.1"/>
    <property type="molecule type" value="mRNA"/>
</dbReference>
<evidence type="ECO:0000256" key="1">
    <source>
        <dbReference type="ARBA" id="ARBA00001971"/>
    </source>
</evidence>
<keyword evidence="5" id="KW-0560">Oxidoreductase</keyword>
<reference evidence="9" key="1">
    <citation type="journal article" date="2017" name="Comp. Biochem. Physiol. Part D Genomics Proteomics">
        <title>Genome-wide identification of 31 cytochrome P450 (CYP) genes in the freshwater rotifer Brachionus calyciflorus and analysis of their benzo[?]pyrene-induced expression patterns.</title>
        <authorList>
            <person name="Han J."/>
            <person name="Kim D.H."/>
            <person name="Kim H.S."/>
            <person name="Kim H.J."/>
            <person name="Declerck S.A.J."/>
            <person name="Hagiwara A."/>
            <person name="Lee J.S."/>
        </authorList>
    </citation>
    <scope>NUCLEOTIDE SEQUENCE</scope>
</reference>
<dbReference type="InterPro" id="IPR001128">
    <property type="entry name" value="Cyt_P450"/>
</dbReference>
<dbReference type="AlphaFoldDB" id="A0A2H4PSH3"/>
<organism evidence="9">
    <name type="scientific">Brachionus calyciflorus</name>
    <dbReference type="NCBI Taxonomy" id="104777"/>
    <lineage>
        <taxon>Eukaryota</taxon>
        <taxon>Metazoa</taxon>
        <taxon>Spiralia</taxon>
        <taxon>Gnathifera</taxon>
        <taxon>Rotifera</taxon>
        <taxon>Eurotatoria</taxon>
        <taxon>Monogononta</taxon>
        <taxon>Pseudotrocha</taxon>
        <taxon>Ploima</taxon>
        <taxon>Brachionidae</taxon>
        <taxon>Brachionus</taxon>
    </lineage>
</organism>
<dbReference type="GO" id="GO:0005506">
    <property type="term" value="F:iron ion binding"/>
    <property type="evidence" value="ECO:0007669"/>
    <property type="project" value="InterPro"/>
</dbReference>
<dbReference type="InterPro" id="IPR002401">
    <property type="entry name" value="Cyt_P450_E_grp-I"/>
</dbReference>
<dbReference type="InterPro" id="IPR036396">
    <property type="entry name" value="Cyt_P450_sf"/>
</dbReference>
<dbReference type="Gene3D" id="1.10.630.10">
    <property type="entry name" value="Cytochrome P450"/>
    <property type="match status" value="2"/>
</dbReference>
<dbReference type="PRINTS" id="PR00463">
    <property type="entry name" value="EP450I"/>
</dbReference>
<comment type="similarity">
    <text evidence="2">Belongs to the cytochrome P450 family.</text>
</comment>
<sequence length="759" mass="89292">MIKKFSIIVSSFSLVTLIYLSYVKKCYNYLKSLGYDGPKPKFLLGNILEFVSEKNSIKNSRSFSHYSKTLQRWTKTYGKIYGYYEGHSPVLVLADPDLITEVFLNQNKLYTFRRSFPMSKKSSDPNSDIFINNGMRWLRVRYALEKIMLNTKNTAKCLEYADNSFINTFRHQNDLNKPQLKFNIFNQAKLFMIQTIFAVIFGNEINLFLQKKPHIHTVFNQRDLEDSNLAKSNNLYFTKMVSHKFDVAFESFESFSLLKLLSLTIPELSHVWRLCENFKFFFNSYFFHMSYFADPMFWFYSNFIQKNLIIYTQEQNEEEISAGQEDSYLNFKNNNNKISTTRLASQSQNLGKFITRKQFCYFNSFLFLTYMPIIKYNQSDTVNKRINSVSDSMRTKKARLPSLSTINELKKQRNISSYNKKLEENNFTNSRNRMYSIDRLDNKVDLKPKFITNDLETEDFENWKLTVNEALSNTLLMFFAGYETTSTAITFCCKVISSLPEQREKLFDEIKDNWHSLKFNLEKYKIKAIKSKIDSTSFNSDDDDETLCNESDDYDENDDVFDDDVKVDNINNDKDKSRVLDEWNELYESLENMKYLDIFVKEVLRMFPIANSMVSRKCVVDNLYIDNGIYKIPNGMNIVVDVLSLHYDALWWGPVDPNIFYPERFLTERHPAAWLAFGIGSRKCLGVKLAMSQIKLFIVRLLQNYVIDKPKMQDDDDDDDDDDLNEVNRNNFSELIETKDVFFTAPVDPVYVSISPRKI</sequence>
<dbReference type="Pfam" id="PF00067">
    <property type="entry name" value="p450"/>
    <property type="match status" value="3"/>
</dbReference>